<reference evidence="3 4" key="1">
    <citation type="submission" date="2018-12" db="EMBL/GenBank/DDBJ databases">
        <title>Complete Genome Sequence of the Corallopyronin A producing Myxobacterium Corallococcus coralloides B035.</title>
        <authorList>
            <person name="Bouhired S.M."/>
            <person name="Rupp O."/>
            <person name="Blom J."/>
            <person name="Schaeberle T.F."/>
            <person name="Kehraus S."/>
            <person name="Schiefer A."/>
            <person name="Pfarr K."/>
            <person name="Goesmann A."/>
            <person name="Hoerauf A."/>
            <person name="Koenig G.M."/>
        </authorList>
    </citation>
    <scope>NUCLEOTIDE SEQUENCE [LARGE SCALE GENOMIC DNA]</scope>
    <source>
        <strain evidence="3 4">B035</strain>
    </source>
</reference>
<dbReference type="RefSeq" id="WP_164933354.1">
    <property type="nucleotide sequence ID" value="NZ_CP034669.1"/>
</dbReference>
<evidence type="ECO:0000256" key="1">
    <source>
        <dbReference type="SAM" id="Phobius"/>
    </source>
</evidence>
<dbReference type="AlphaFoldDB" id="A0A410S1F2"/>
<keyword evidence="1" id="KW-0472">Membrane</keyword>
<feature type="transmembrane region" description="Helical" evidence="1">
    <location>
        <begin position="21"/>
        <end position="44"/>
    </location>
</feature>
<keyword evidence="1" id="KW-1133">Transmembrane helix</keyword>
<name>A0A410S1F2_CORCK</name>
<feature type="transmembrane region" description="Helical" evidence="1">
    <location>
        <begin position="166"/>
        <end position="189"/>
    </location>
</feature>
<keyword evidence="1" id="KW-0812">Transmembrane</keyword>
<feature type="transmembrane region" description="Helical" evidence="1">
    <location>
        <begin position="117"/>
        <end position="138"/>
    </location>
</feature>
<dbReference type="InterPro" id="IPR025565">
    <property type="entry name" value="DUF4328"/>
</dbReference>
<proteinExistence type="predicted"/>
<feature type="transmembrane region" description="Helical" evidence="1">
    <location>
        <begin position="50"/>
        <end position="75"/>
    </location>
</feature>
<feature type="domain" description="DUF4328" evidence="2">
    <location>
        <begin position="57"/>
        <end position="193"/>
    </location>
</feature>
<evidence type="ECO:0000313" key="3">
    <source>
        <dbReference type="EMBL" id="QAT87952.1"/>
    </source>
</evidence>
<protein>
    <recommendedName>
        <fullName evidence="2">DUF4328 domain-containing protein</fullName>
    </recommendedName>
</protein>
<dbReference type="EMBL" id="CP034669">
    <property type="protein sequence ID" value="QAT87952.1"/>
    <property type="molecule type" value="Genomic_DNA"/>
</dbReference>
<dbReference type="Pfam" id="PF14219">
    <property type="entry name" value="DUF4328"/>
    <property type="match status" value="1"/>
</dbReference>
<organism evidence="3 4">
    <name type="scientific">Corallococcus coralloides</name>
    <name type="common">Myxococcus coralloides</name>
    <dbReference type="NCBI Taxonomy" id="184914"/>
    <lineage>
        <taxon>Bacteria</taxon>
        <taxon>Pseudomonadati</taxon>
        <taxon>Myxococcota</taxon>
        <taxon>Myxococcia</taxon>
        <taxon>Myxococcales</taxon>
        <taxon>Cystobacterineae</taxon>
        <taxon>Myxococcaceae</taxon>
        <taxon>Corallococcus</taxon>
    </lineage>
</organism>
<gene>
    <name evidence="3" type="ORF">EJ065_6423</name>
</gene>
<sequence length="218" mass="23362">MRLSALEVPDSRGRARRAVTALQFSAATDLLSLGLHSILFLGVFTEEVQGLPAAGVVFLNVGGGILAQVFLLMWFHRVVRQLKALGRDIGDSPAMAVWWWLIPLANWVKPYHLMKDVATRLGGAHFAAALPLSVWWGANVLSRIMNQVDQRIIGKLETADGGMSTAGAVVGLIAAGSALVMALFSVQIIRALQEQLDQRRDGLEFGDGPVPEAGAEAA</sequence>
<evidence type="ECO:0000313" key="4">
    <source>
        <dbReference type="Proteomes" id="UP000288758"/>
    </source>
</evidence>
<dbReference type="Proteomes" id="UP000288758">
    <property type="component" value="Chromosome"/>
</dbReference>
<evidence type="ECO:0000259" key="2">
    <source>
        <dbReference type="Pfam" id="PF14219"/>
    </source>
</evidence>
<accession>A0A410S1F2</accession>